<accession>A0ABQ8BEX2</accession>
<feature type="region of interest" description="Disordered" evidence="1">
    <location>
        <begin position="92"/>
        <end position="112"/>
    </location>
</feature>
<gene>
    <name evidence="2" type="ORF">HID58_042864</name>
</gene>
<keyword evidence="3" id="KW-1185">Reference proteome</keyword>
<sequence length="862" mass="96349">MPSCRCAAVSIYLHLVDDDRWDQPLLGVSKKKVFYVWNLALAAVELMSPGDGRRGPPSLGYMYWNTSSFSRNYGYSLLSKLDKSLGLEAEGWRQGPRPGGRDPDPGAGTQDLEAGIWKPEAGTCFNGHVFGLSEGSHMDVVVPLIPMAWKWIIRKNHHDLVNALRADITVAHDQVELTFFFSFIRMRRCPHDGDWSELAASLMEKSGAQNFSLHFWRLSGSMNRVEECTGQDPRILRGGILARIRIRGMKRFNKTRRPKLRILMLDSTSLACFDVVAVASCLVLGLSLDFWMGGVQMFVLVLGDNLVDSSHQMSGSVHAEWRRLQSMLGWPCVVLSWNLEDPGHVFPESEDLEIHPFETQGSWLRSFINRRLYGLSSRNPETGWTVDLQPGWRCMTFDSDDLEVDLVNALRVDITIVRDQVGPDGTLPLRWGFAGVGRKFDEEARNACIKGDSSAHTQVLVLLLWLCSALFAFLEALWLHELCGGVYGSGPRNYKRERTRGMSRFSKTRRPKLRILMLDSTGLACSSRARKGCNGPSGGSPCRFPCCLLASSQDCTLTFGRGDVQHISWTCCLRRAVVSMPNKEGGNIEDPRHALSKSGDLEIHLSETHRFEDVIGGWMDFSQGIVACMELSPGTLRIFVREPDGCVDLHGNLPVYLFDSKSSSSGRLSLIARFFGAMSSFASSSYPLGSLKDGTRCVRLMVDRGLDEYFQVMDLFEGDLVGFGTLILYFSGRKDLLSGLVTHDLGGMEIFVEAWRLLLLEDHNFFWLLSDPSWTGVFLSPSLGISVSYNLSRGSALETWRGTDPEFPREFVGGGREAVFLALGRDPFEEQLRWNLMSTKRRSIHPAISLILDSTTTLDSKA</sequence>
<organism evidence="2 3">
    <name type="scientific">Brassica napus</name>
    <name type="common">Rape</name>
    <dbReference type="NCBI Taxonomy" id="3708"/>
    <lineage>
        <taxon>Eukaryota</taxon>
        <taxon>Viridiplantae</taxon>
        <taxon>Streptophyta</taxon>
        <taxon>Embryophyta</taxon>
        <taxon>Tracheophyta</taxon>
        <taxon>Spermatophyta</taxon>
        <taxon>Magnoliopsida</taxon>
        <taxon>eudicotyledons</taxon>
        <taxon>Gunneridae</taxon>
        <taxon>Pentapetalae</taxon>
        <taxon>rosids</taxon>
        <taxon>malvids</taxon>
        <taxon>Brassicales</taxon>
        <taxon>Brassicaceae</taxon>
        <taxon>Brassiceae</taxon>
        <taxon>Brassica</taxon>
    </lineage>
</organism>
<evidence type="ECO:0000313" key="3">
    <source>
        <dbReference type="Proteomes" id="UP000824890"/>
    </source>
</evidence>
<evidence type="ECO:0000313" key="2">
    <source>
        <dbReference type="EMBL" id="KAH0903361.1"/>
    </source>
</evidence>
<dbReference type="Proteomes" id="UP000824890">
    <property type="component" value="Unassembled WGS sequence"/>
</dbReference>
<reference evidence="2 3" key="1">
    <citation type="submission" date="2021-05" db="EMBL/GenBank/DDBJ databases">
        <title>Genome Assembly of Synthetic Allotetraploid Brassica napus Reveals Homoeologous Exchanges between Subgenomes.</title>
        <authorList>
            <person name="Davis J.T."/>
        </authorList>
    </citation>
    <scope>NUCLEOTIDE SEQUENCE [LARGE SCALE GENOMIC DNA]</scope>
    <source>
        <strain evidence="3">cv. Da-Ae</strain>
        <tissue evidence="2">Seedling</tissue>
    </source>
</reference>
<proteinExistence type="predicted"/>
<comment type="caution">
    <text evidence="2">The sequence shown here is derived from an EMBL/GenBank/DDBJ whole genome shotgun (WGS) entry which is preliminary data.</text>
</comment>
<name>A0ABQ8BEX2_BRANA</name>
<evidence type="ECO:0000256" key="1">
    <source>
        <dbReference type="SAM" id="MobiDB-lite"/>
    </source>
</evidence>
<protein>
    <submittedName>
        <fullName evidence="2">Uncharacterized protein</fullName>
    </submittedName>
</protein>
<dbReference type="EMBL" id="JAGKQM010000011">
    <property type="protein sequence ID" value="KAH0903361.1"/>
    <property type="molecule type" value="Genomic_DNA"/>
</dbReference>